<keyword evidence="1" id="KW-0547">Nucleotide-binding</keyword>
<comment type="subcellular location">
    <subcellularLocation>
        <location evidence="1">Mitochondrion matrix</location>
    </subcellularLocation>
</comment>
<evidence type="ECO:0000256" key="1">
    <source>
        <dbReference type="RuleBase" id="RU366032"/>
    </source>
</evidence>
<dbReference type="GO" id="GO:0010906">
    <property type="term" value="P:regulation of glucose metabolic process"/>
    <property type="evidence" value="ECO:0007669"/>
    <property type="project" value="TreeGrafter"/>
</dbReference>
<gene>
    <name evidence="2" type="ORF">CLEI1391_LOCUS4229</name>
</gene>
<comment type="similarity">
    <text evidence="1">Belongs to the PDK/BCKDK protein kinase family.</text>
</comment>
<dbReference type="EMBL" id="HBFB01007500">
    <property type="protein sequence ID" value="CAD8670592.1"/>
    <property type="molecule type" value="Transcribed_RNA"/>
</dbReference>
<dbReference type="Gene3D" id="3.30.565.10">
    <property type="entry name" value="Histidine kinase-like ATPase, C-terminal domain"/>
    <property type="match status" value="1"/>
</dbReference>
<dbReference type="InterPro" id="IPR036890">
    <property type="entry name" value="HATPase_C_sf"/>
</dbReference>
<dbReference type="AlphaFoldDB" id="A0A7S0R9P0"/>
<dbReference type="GO" id="GO:0005524">
    <property type="term" value="F:ATP binding"/>
    <property type="evidence" value="ECO:0007669"/>
    <property type="project" value="UniProtKB-UniRule"/>
</dbReference>
<dbReference type="GO" id="GO:0005759">
    <property type="term" value="C:mitochondrial matrix"/>
    <property type="evidence" value="ECO:0007669"/>
    <property type="project" value="UniProtKB-SubCell"/>
</dbReference>
<dbReference type="SUPFAM" id="SSF55874">
    <property type="entry name" value="ATPase domain of HSP90 chaperone/DNA topoisomerase II/histidine kinase"/>
    <property type="match status" value="1"/>
</dbReference>
<dbReference type="EC" id="2.7.11.-" evidence="1"/>
<keyword evidence="1" id="KW-0808">Transferase</keyword>
<keyword evidence="1" id="KW-0418">Kinase</keyword>
<keyword evidence="1" id="KW-0496">Mitochondrion</keyword>
<sequence>MHGAPMRMGRTQASHKPWQAHLHQPAACTGSLASMVTTRSISHMGSFAAHAPHSVNPQYDSDSHEGPIITEYTPASAPSPTSSAPTTYTPVSSQQLQQLAQGADVASVTSMVSLLLQQLPARTQAHLAAMKAMTVQCQKGGHHTAAGAAATVPGVQPPGAADKHLSAGDIADMWGALRDVVAAAAARKRAAMDSFVAHSRGPLGLVADCGPSSATSALDTASDSLQLCVMEAAAALREEIETEVMHLAGDLQRLTETPGWWTQRGLVDAVDSLMDEHVVYTLALRVLLSEAGCTWARARRAAGLKGQGLRTGAGAGSVVDAYSTAGPRHPPGHDSDATACASLLGANTPIVPLLRLAAEDTRAFCIEKNSLAPEVVVAGDEEVGATSADAYIEYVYTEVLKNGMQALIAKWGAWDIDEADPIQVEVAATPAVPTLTPHAKQIVHLTPPKPWAAQQQGAAGAGAHLVTSAADASAGYVHIKITDTGGGIGDAALSRVSHYFATSHKARQQEGYGYSRDHGSQFQGLGVGAPLSAAYARFLGGGMAWEVPPGKGKTTVHVWLPAAGFAF</sequence>
<dbReference type="PANTHER" id="PTHR11947">
    <property type="entry name" value="PYRUVATE DEHYDROGENASE KINASE"/>
    <property type="match status" value="1"/>
</dbReference>
<protein>
    <recommendedName>
        <fullName evidence="1">Protein-serine/threonine kinase</fullName>
        <ecNumber evidence="1">2.7.11.-</ecNumber>
    </recommendedName>
</protein>
<keyword evidence="1" id="KW-0067">ATP-binding</keyword>
<evidence type="ECO:0000313" key="2">
    <source>
        <dbReference type="EMBL" id="CAD8670592.1"/>
    </source>
</evidence>
<name>A0A7S0R9P0_9CHLO</name>
<dbReference type="GO" id="GO:0004740">
    <property type="term" value="F:pyruvate dehydrogenase (acetyl-transferring) kinase activity"/>
    <property type="evidence" value="ECO:0007669"/>
    <property type="project" value="TreeGrafter"/>
</dbReference>
<reference evidence="2" key="1">
    <citation type="submission" date="2021-01" db="EMBL/GenBank/DDBJ databases">
        <authorList>
            <person name="Corre E."/>
            <person name="Pelletier E."/>
            <person name="Niang G."/>
            <person name="Scheremetjew M."/>
            <person name="Finn R."/>
            <person name="Kale V."/>
            <person name="Holt S."/>
            <person name="Cochrane G."/>
            <person name="Meng A."/>
            <person name="Brown T."/>
            <person name="Cohen L."/>
        </authorList>
    </citation>
    <scope>NUCLEOTIDE SEQUENCE</scope>
    <source>
        <strain evidence="2">SAG 11-49</strain>
    </source>
</reference>
<dbReference type="PANTHER" id="PTHR11947:SF20">
    <property type="entry name" value="[3-METHYL-2-OXOBUTANOATE DEHYDROGENASE [LIPOAMIDE]] KINASE, MITOCHONDRIAL"/>
    <property type="match status" value="1"/>
</dbReference>
<dbReference type="InterPro" id="IPR039028">
    <property type="entry name" value="BCKD/PDK"/>
</dbReference>
<organism evidence="2">
    <name type="scientific">Chlamydomonas leiostraca</name>
    <dbReference type="NCBI Taxonomy" id="1034604"/>
    <lineage>
        <taxon>Eukaryota</taxon>
        <taxon>Viridiplantae</taxon>
        <taxon>Chlorophyta</taxon>
        <taxon>core chlorophytes</taxon>
        <taxon>Chlorophyceae</taxon>
        <taxon>CS clade</taxon>
        <taxon>Chlamydomonadales</taxon>
        <taxon>Chlamydomonadaceae</taxon>
        <taxon>Chlamydomonas</taxon>
    </lineage>
</organism>
<proteinExistence type="inferred from homology"/>
<accession>A0A7S0R9P0</accession>